<feature type="active site" description="Charge relay system" evidence="17">
    <location>
        <position position="561"/>
    </location>
</feature>
<dbReference type="STRING" id="7998.ENSIPUP00000031691"/>
<protein>
    <recommendedName>
        <fullName evidence="16">C3/C5 convertase</fullName>
    </recommendedName>
</protein>
<dbReference type="PROSITE" id="PS50240">
    <property type="entry name" value="TRYPSIN_DOM"/>
    <property type="match status" value="1"/>
</dbReference>
<keyword evidence="9 19" id="KW-0732">Signal</keyword>
<dbReference type="PROSITE" id="PS50923">
    <property type="entry name" value="SUSHI"/>
    <property type="match status" value="3"/>
</dbReference>
<dbReference type="KEGG" id="ipu:100862742"/>
<evidence type="ECO:0000256" key="8">
    <source>
        <dbReference type="ARBA" id="ARBA00022670"/>
    </source>
</evidence>
<evidence type="ECO:0000256" key="13">
    <source>
        <dbReference type="ARBA" id="ARBA00022859"/>
    </source>
</evidence>
<dbReference type="Gene3D" id="2.40.10.10">
    <property type="entry name" value="Trypsin-like serine proteases"/>
    <property type="match status" value="2"/>
</dbReference>
<evidence type="ECO:0000256" key="9">
    <source>
        <dbReference type="ARBA" id="ARBA00022729"/>
    </source>
</evidence>
<keyword evidence="15" id="KW-0325">Glycoprotein</keyword>
<dbReference type="GeneID" id="100862742"/>
<feature type="domain" description="Sushi" evidence="22">
    <location>
        <begin position="91"/>
        <end position="150"/>
    </location>
</feature>
<dbReference type="SMART" id="SM00327">
    <property type="entry name" value="VWA"/>
    <property type="match status" value="1"/>
</dbReference>
<feature type="domain" description="Sushi" evidence="22">
    <location>
        <begin position="153"/>
        <end position="210"/>
    </location>
</feature>
<evidence type="ECO:0000259" key="21">
    <source>
        <dbReference type="PROSITE" id="PS50240"/>
    </source>
</evidence>
<comment type="cofactor">
    <cofactor evidence="1">
        <name>Mn(2+)</name>
        <dbReference type="ChEBI" id="CHEBI:29035"/>
    </cofactor>
</comment>
<evidence type="ECO:0000256" key="12">
    <source>
        <dbReference type="ARBA" id="ARBA00022825"/>
    </source>
</evidence>
<feature type="signal peptide" evidence="19">
    <location>
        <begin position="1"/>
        <end position="23"/>
    </location>
</feature>
<comment type="subcellular location">
    <subcellularLocation>
        <location evidence="3">Cell surface</location>
    </subcellularLocation>
    <subcellularLocation>
        <location evidence="4">Secreted</location>
    </subcellularLocation>
</comment>
<comment type="caution">
    <text evidence="18">Lacks conserved residue(s) required for the propagation of feature annotation.</text>
</comment>
<dbReference type="EMBL" id="JN995600">
    <property type="protein sequence ID" value="AEW10545.1"/>
    <property type="molecule type" value="mRNA"/>
</dbReference>
<evidence type="ECO:0000256" key="16">
    <source>
        <dbReference type="ARBA" id="ARBA00029636"/>
    </source>
</evidence>
<reference evidence="25" key="4">
    <citation type="submission" date="2025-04" db="UniProtKB">
        <authorList>
            <consortium name="RefSeq"/>
        </authorList>
    </citation>
    <scope>IDENTIFICATION</scope>
</reference>
<evidence type="ECO:0000256" key="1">
    <source>
        <dbReference type="ARBA" id="ARBA00001936"/>
    </source>
</evidence>
<proteinExistence type="evidence at transcript level"/>
<dbReference type="SUPFAM" id="SSF57535">
    <property type="entry name" value="Complement control module/SCR domain"/>
    <property type="match status" value="3"/>
</dbReference>
<feature type="disulfide bond" evidence="18">
    <location>
        <begin position="121"/>
        <end position="148"/>
    </location>
</feature>
<gene>
    <name evidence="25" type="primary">LOC100862742</name>
</gene>
<dbReference type="Gene3D" id="3.40.50.410">
    <property type="entry name" value="von Willebrand factor, type A domain"/>
    <property type="match status" value="1"/>
</dbReference>
<organism evidence="23">
    <name type="scientific">Ictalurus punctatus</name>
    <name type="common">Channel catfish</name>
    <name type="synonym">Silurus punctatus</name>
    <dbReference type="NCBI Taxonomy" id="7998"/>
    <lineage>
        <taxon>Eukaryota</taxon>
        <taxon>Metazoa</taxon>
        <taxon>Chordata</taxon>
        <taxon>Craniata</taxon>
        <taxon>Vertebrata</taxon>
        <taxon>Euteleostomi</taxon>
        <taxon>Actinopterygii</taxon>
        <taxon>Neopterygii</taxon>
        <taxon>Teleostei</taxon>
        <taxon>Ostariophysi</taxon>
        <taxon>Siluriformes</taxon>
        <taxon>Ictaluridae</taxon>
        <taxon>Ictalurus</taxon>
    </lineage>
</organism>
<keyword evidence="6" id="KW-0399">Innate immunity</keyword>
<dbReference type="GO" id="GO:0006508">
    <property type="term" value="P:proteolysis"/>
    <property type="evidence" value="ECO:0007669"/>
    <property type="project" value="UniProtKB-KW"/>
</dbReference>
<evidence type="ECO:0000256" key="18">
    <source>
        <dbReference type="PROSITE-ProRule" id="PRU00302"/>
    </source>
</evidence>
<feature type="domain" description="Peptidase S1" evidence="21">
    <location>
        <begin position="449"/>
        <end position="749"/>
    </location>
</feature>
<dbReference type="Gene3D" id="2.10.70.10">
    <property type="entry name" value="Complement Module, domain 1"/>
    <property type="match status" value="3"/>
</dbReference>
<evidence type="ECO:0000256" key="14">
    <source>
        <dbReference type="ARBA" id="ARBA00023157"/>
    </source>
</evidence>
<reference evidence="24" key="3">
    <citation type="journal article" date="2016" name="Nat. Commun.">
        <title>The channel catfish genome sequence provides insights into the evolution of scale formation in teleosts.</title>
        <authorList>
            <person name="Liu Z."/>
            <person name="Liu S."/>
            <person name="Yao J."/>
            <person name="Bao L."/>
            <person name="Zhang J."/>
            <person name="Li Y."/>
            <person name="Jiang C."/>
            <person name="Sun L."/>
            <person name="Wang R."/>
            <person name="Zhang Y."/>
            <person name="Zhou T."/>
            <person name="Zeng Q."/>
            <person name="Fu Q."/>
            <person name="Gao S."/>
            <person name="Li N."/>
            <person name="Koren S."/>
            <person name="Jiang Y."/>
            <person name="Zimin A."/>
            <person name="Xu P."/>
            <person name="Phillippy A.M."/>
            <person name="Geng X."/>
            <person name="Song L."/>
            <person name="Sun F."/>
            <person name="Li C."/>
            <person name="Wang X."/>
            <person name="Chen A."/>
            <person name="Jin Y."/>
            <person name="Yuan Z."/>
            <person name="Yang Y."/>
            <person name="Tan S."/>
            <person name="Peatman E."/>
            <person name="Lu J."/>
            <person name="Qin Z."/>
            <person name="Dunham R."/>
            <person name="Li Z."/>
            <person name="Sonstegard T."/>
            <person name="Feng J."/>
            <person name="Danzmann R.G."/>
            <person name="Schroeder S."/>
            <person name="Scheffler B."/>
            <person name="Duke M.V."/>
            <person name="Ballard L."/>
            <person name="Kucuktas H."/>
            <person name="Kaltenboeck L."/>
            <person name="Liu H."/>
            <person name="Armbruster J."/>
            <person name="Xie Y."/>
            <person name="Kirby M.L."/>
            <person name="Tian Y."/>
            <person name="Flanagan M.E."/>
            <person name="Mu W."/>
            <person name="Waldbieser G.C."/>
        </authorList>
    </citation>
    <scope>NUCLEOTIDE SEQUENCE [LARGE SCALE GENOMIC DNA]</scope>
    <source>
        <strain evidence="24">SDA103</strain>
    </source>
</reference>
<evidence type="ECO:0000259" key="22">
    <source>
        <dbReference type="PROSITE" id="PS50923"/>
    </source>
</evidence>
<evidence type="ECO:0000256" key="11">
    <source>
        <dbReference type="ARBA" id="ARBA00022801"/>
    </source>
</evidence>
<dbReference type="SMART" id="SM00032">
    <property type="entry name" value="CCP"/>
    <property type="match status" value="3"/>
</dbReference>
<keyword evidence="8" id="KW-0645">Protease</keyword>
<dbReference type="InterPro" id="IPR043504">
    <property type="entry name" value="Peptidase_S1_PA_chymotrypsin"/>
</dbReference>
<dbReference type="GO" id="GO:0006956">
    <property type="term" value="P:complement activation"/>
    <property type="evidence" value="ECO:0007669"/>
    <property type="project" value="InterPro"/>
</dbReference>
<comment type="cofactor">
    <cofactor evidence="2">
        <name>Mg(2+)</name>
        <dbReference type="ChEBI" id="CHEBI:18420"/>
    </cofactor>
</comment>
<keyword evidence="7 18" id="KW-0768">Sushi</keyword>
<evidence type="ECO:0000256" key="15">
    <source>
        <dbReference type="ARBA" id="ARBA00023180"/>
    </source>
</evidence>
<dbReference type="SUPFAM" id="SSF53300">
    <property type="entry name" value="vWA-like"/>
    <property type="match status" value="1"/>
</dbReference>
<keyword evidence="12" id="KW-0720">Serine protease</keyword>
<evidence type="ECO:0000256" key="10">
    <source>
        <dbReference type="ARBA" id="ARBA00022737"/>
    </source>
</evidence>
<dbReference type="RefSeq" id="NP_001244043.1">
    <property type="nucleotide sequence ID" value="NM_001257114.1"/>
</dbReference>
<evidence type="ECO:0000313" key="23">
    <source>
        <dbReference type="EMBL" id="AEW10545.1"/>
    </source>
</evidence>
<dbReference type="Pfam" id="PF00089">
    <property type="entry name" value="Trypsin"/>
    <property type="match status" value="1"/>
</dbReference>
<feature type="active site" description="Charge relay system" evidence="17">
    <location>
        <position position="509"/>
    </location>
</feature>
<dbReference type="SMART" id="SM00020">
    <property type="entry name" value="Tryp_SPc"/>
    <property type="match status" value="1"/>
</dbReference>
<dbReference type="PRINTS" id="PR00722">
    <property type="entry name" value="CHYMOTRYPSIN"/>
</dbReference>
<feature type="active site" description="Charge relay system" evidence="17">
    <location>
        <position position="686"/>
    </location>
</feature>
<dbReference type="InterPro" id="IPR000436">
    <property type="entry name" value="Sushi_SCR_CCP_dom"/>
</dbReference>
<sequence>MQSVLLWSSFLLVIFSHCSFLDGAPSLSQCSDSNLSISGGRYTLSKLHNDGSILRYICREGFYPHPIKSRKCDGGQWDPIPGTKLPVCKKVTCPYPIVLENGVVQPYKPVYYVNDTTTYRCHSDYTFRGSATRVCQANGKWSGGTPICSRNTDHCPDPGTPPGASRGGHIFNIDDKVTYTCAKNLKLIGSKERVCQDGGQWSGKEPECYADFTYDTPEEVAEAFGSSLKTTLTLHEESGKEGKKIRLTQEGKLDIYIALDASDSIDENDFNKAKEVIKKLITKISYYEVNPNYELLIFATDVTKIVSITDYKKGPETRLKNLLTLLEDYKYDAKGQKTGTNIRKAYDAILRSMSFEKEQNETAFDMTQHVIIMFTDGIANMGGSPKSVIDEIKQKVKNQEQYLDLYAFGVGQDVEKEIIDEWVTKRNNEKYFFILPDMDKVGETLDEMIDEGTSVSLCGLYKDYSDPESRASLRLTYPWLIKISITHEGGTANCIGSLVSPKFILTAAHCFRFNDDPERIGLVATDAKDTGLLAVKRYLLHPEYNTTKKRNLGIPEYYEYDVALIELKKGVKVSPDIRTICIPCTQETNGALQLPASVTCEKQKEVLLNSDLVTAHFIEHKVENSKKPKKTVLIRQGQQKDECIHQTKTIFNIKPETAKEMITENMLCTGGPSQNYIDDVTCKGDSGGPTFVETNRLIQVGVISWGLNDTCATNVDPKDTRDFHTNLFSPIVQDFLKLYLDDGDYLHFL</sequence>
<dbReference type="InterPro" id="IPR018114">
    <property type="entry name" value="TRYPSIN_HIS"/>
</dbReference>
<dbReference type="GO" id="GO:0004252">
    <property type="term" value="F:serine-type endopeptidase activity"/>
    <property type="evidence" value="ECO:0007669"/>
    <property type="project" value="InterPro"/>
</dbReference>
<evidence type="ECO:0000256" key="19">
    <source>
        <dbReference type="SAM" id="SignalP"/>
    </source>
</evidence>
<dbReference type="InterPro" id="IPR035976">
    <property type="entry name" value="Sushi/SCR/CCP_sf"/>
</dbReference>
<dbReference type="InterPro" id="IPR002035">
    <property type="entry name" value="VWF_A"/>
</dbReference>
<keyword evidence="13" id="KW-0391">Immunity</keyword>
<dbReference type="PROSITE" id="PS50234">
    <property type="entry name" value="VWFA"/>
    <property type="match status" value="1"/>
</dbReference>
<feature type="disulfide bond" evidence="18">
    <location>
        <begin position="181"/>
        <end position="208"/>
    </location>
</feature>
<keyword evidence="10" id="KW-0677">Repeat</keyword>
<dbReference type="PIRSF" id="PIRSF001154">
    <property type="entry name" value="Compl_C2_B"/>
    <property type="match status" value="1"/>
</dbReference>
<name>G9K368_ICTPU</name>
<dbReference type="GO" id="GO:0045087">
    <property type="term" value="P:innate immune response"/>
    <property type="evidence" value="ECO:0007669"/>
    <property type="project" value="UniProtKB-KW"/>
</dbReference>
<reference evidence="25" key="1">
    <citation type="journal article" date="2012" name="BMC Genomics">
        <title>Efficient assembly and annotation of the transcriptome of catfish by RNA-Seq analysis of a doubled haploid homozygote.</title>
        <authorList>
            <person name="Liu S."/>
            <person name="Zhang Y."/>
            <person name="Zhou Z."/>
            <person name="Waldbieser G."/>
            <person name="Sun F."/>
            <person name="Lu J."/>
            <person name="Zhang J."/>
            <person name="Jiang Y."/>
            <person name="Zhang H."/>
            <person name="Wang X."/>
            <person name="Rajendran K.V."/>
            <person name="Khoo L."/>
            <person name="Kucuktas H."/>
            <person name="Peatman E."/>
            <person name="Liu Z."/>
        </authorList>
    </citation>
    <scope>NUCLEOTIDE SEQUENCE</scope>
</reference>
<evidence type="ECO:0000256" key="5">
    <source>
        <dbReference type="ARBA" id="ARBA00022525"/>
    </source>
</evidence>
<dbReference type="InterPro" id="IPR001314">
    <property type="entry name" value="Peptidase_S1A"/>
</dbReference>
<reference evidence="23 25" key="2">
    <citation type="journal article" date="2012" name="Fish Shellfish Immunol.">
        <title>Alternative complement pathway of channel catfish (Ictalurus punctatus): molecular characterization, mapping and expression analysis of factors Bf/C2 and Df.</title>
        <authorList>
            <person name="Zhou Z."/>
            <person name="Liu H."/>
            <person name="Liu S."/>
            <person name="Sun F."/>
            <person name="Peatman E."/>
            <person name="Kucuktas H."/>
            <person name="Kaltenboeck L."/>
            <person name="Feng T."/>
            <person name="Zhang H."/>
            <person name="Niu D."/>
            <person name="Lu J."/>
            <person name="Waldbieser G."/>
            <person name="Liu Z."/>
        </authorList>
    </citation>
    <scope>NUCLEOTIDE SEQUENCE</scope>
</reference>
<keyword evidence="11" id="KW-0378">Hydrolase</keyword>
<dbReference type="CDD" id="cd00033">
    <property type="entry name" value="CCP"/>
    <property type="match status" value="3"/>
</dbReference>
<evidence type="ECO:0000313" key="25">
    <source>
        <dbReference type="RefSeq" id="NP_001244043.1"/>
    </source>
</evidence>
<dbReference type="InterPro" id="IPR001254">
    <property type="entry name" value="Trypsin_dom"/>
</dbReference>
<dbReference type="Pfam" id="PF00092">
    <property type="entry name" value="VWA"/>
    <property type="match status" value="1"/>
</dbReference>
<evidence type="ECO:0000256" key="2">
    <source>
        <dbReference type="ARBA" id="ARBA00001946"/>
    </source>
</evidence>
<dbReference type="OrthoDB" id="6127264at2759"/>
<accession>G9K368</accession>
<evidence type="ECO:0000256" key="6">
    <source>
        <dbReference type="ARBA" id="ARBA00022588"/>
    </source>
</evidence>
<dbReference type="InterPro" id="IPR011360">
    <property type="entry name" value="Compl_C2_B"/>
</dbReference>
<feature type="domain" description="VWFA" evidence="20">
    <location>
        <begin position="254"/>
        <end position="448"/>
    </location>
</feature>
<dbReference type="OMA" id="RQEICKG"/>
<feature type="domain" description="Sushi" evidence="22">
    <location>
        <begin position="28"/>
        <end position="90"/>
    </location>
</feature>
<dbReference type="GO" id="GO:0009617">
    <property type="term" value="P:response to bacterium"/>
    <property type="evidence" value="ECO:0007669"/>
    <property type="project" value="TreeGrafter"/>
</dbReference>
<dbReference type="InterPro" id="IPR036465">
    <property type="entry name" value="vWFA_dom_sf"/>
</dbReference>
<dbReference type="Pfam" id="PF00084">
    <property type="entry name" value="Sushi"/>
    <property type="match status" value="3"/>
</dbReference>
<dbReference type="AlphaFoldDB" id="G9K368"/>
<dbReference type="GO" id="GO:0009986">
    <property type="term" value="C:cell surface"/>
    <property type="evidence" value="ECO:0007669"/>
    <property type="project" value="UniProtKB-SubCell"/>
</dbReference>
<dbReference type="PANTHER" id="PTHR46393:SF6">
    <property type="entry name" value="COMPLEMENT C2-RELATED"/>
    <property type="match status" value="1"/>
</dbReference>
<evidence type="ECO:0000313" key="24">
    <source>
        <dbReference type="Proteomes" id="UP000221080"/>
    </source>
</evidence>
<dbReference type="MEROPS" id="S01.196"/>
<evidence type="ECO:0000256" key="7">
    <source>
        <dbReference type="ARBA" id="ARBA00022659"/>
    </source>
</evidence>
<keyword evidence="14 18" id="KW-1015">Disulfide bond</keyword>
<evidence type="ECO:0000256" key="17">
    <source>
        <dbReference type="PIRSR" id="PIRSR001154-1"/>
    </source>
</evidence>
<feature type="chain" id="PRO_5011323966" description="C3/C5 convertase" evidence="19 25">
    <location>
        <begin position="24"/>
        <end position="749"/>
    </location>
</feature>
<dbReference type="PANTHER" id="PTHR46393">
    <property type="entry name" value="SUSHI DOMAIN-CONTAINING PROTEIN"/>
    <property type="match status" value="1"/>
</dbReference>
<dbReference type="GO" id="GO:0070062">
    <property type="term" value="C:extracellular exosome"/>
    <property type="evidence" value="ECO:0007669"/>
    <property type="project" value="TreeGrafter"/>
</dbReference>
<keyword evidence="24" id="KW-1185">Reference proteome</keyword>
<dbReference type="InterPro" id="IPR009003">
    <property type="entry name" value="Peptidase_S1_PA"/>
</dbReference>
<keyword evidence="5" id="KW-0964">Secreted</keyword>
<evidence type="ECO:0000256" key="3">
    <source>
        <dbReference type="ARBA" id="ARBA00004241"/>
    </source>
</evidence>
<dbReference type="PROSITE" id="PS00134">
    <property type="entry name" value="TRYPSIN_HIS"/>
    <property type="match status" value="1"/>
</dbReference>
<evidence type="ECO:0000256" key="4">
    <source>
        <dbReference type="ARBA" id="ARBA00004613"/>
    </source>
</evidence>
<evidence type="ECO:0000259" key="20">
    <source>
        <dbReference type="PROSITE" id="PS50234"/>
    </source>
</evidence>
<dbReference type="Proteomes" id="UP000221080">
    <property type="component" value="Chromosome 18"/>
</dbReference>
<dbReference type="SUPFAM" id="SSF50494">
    <property type="entry name" value="Trypsin-like serine proteases"/>
    <property type="match status" value="1"/>
</dbReference>